<name>D7SX31_VITVI</name>
<dbReference type="AlphaFoldDB" id="D7SX31"/>
<evidence type="ECO:0000313" key="1">
    <source>
        <dbReference type="EMBL" id="CBI22127.3"/>
    </source>
</evidence>
<dbReference type="EMBL" id="FN595237">
    <property type="protein sequence ID" value="CBI22127.3"/>
    <property type="molecule type" value="Genomic_DNA"/>
</dbReference>
<gene>
    <name evidence="1" type="ordered locus">VIT_19s0135g00080</name>
</gene>
<accession>D7SX31</accession>
<evidence type="ECO:0000313" key="2">
    <source>
        <dbReference type="Proteomes" id="UP000009183"/>
    </source>
</evidence>
<dbReference type="PaxDb" id="29760-VIT_19s0135g00080.t01"/>
<protein>
    <submittedName>
        <fullName evidence="1">Uncharacterized protein</fullName>
    </submittedName>
</protein>
<reference evidence="2" key="1">
    <citation type="journal article" date="2007" name="Nature">
        <title>The grapevine genome sequence suggests ancestral hexaploidization in major angiosperm phyla.</title>
        <authorList>
            <consortium name="The French-Italian Public Consortium for Grapevine Genome Characterization."/>
            <person name="Jaillon O."/>
            <person name="Aury J.-M."/>
            <person name="Noel B."/>
            <person name="Policriti A."/>
            <person name="Clepet C."/>
            <person name="Casagrande A."/>
            <person name="Choisne N."/>
            <person name="Aubourg S."/>
            <person name="Vitulo N."/>
            <person name="Jubin C."/>
            <person name="Vezzi A."/>
            <person name="Legeai F."/>
            <person name="Hugueney P."/>
            <person name="Dasilva C."/>
            <person name="Horner D."/>
            <person name="Mica E."/>
            <person name="Jublot D."/>
            <person name="Poulain J."/>
            <person name="Bruyere C."/>
            <person name="Billault A."/>
            <person name="Segurens B."/>
            <person name="Gouyvenoux M."/>
            <person name="Ugarte E."/>
            <person name="Cattonaro F."/>
            <person name="Anthouard V."/>
            <person name="Vico V."/>
            <person name="Del Fabbro C."/>
            <person name="Alaux M."/>
            <person name="Di Gaspero G."/>
            <person name="Dumas V."/>
            <person name="Felice N."/>
            <person name="Paillard S."/>
            <person name="Juman I."/>
            <person name="Moroldo M."/>
            <person name="Scalabrin S."/>
            <person name="Canaguier A."/>
            <person name="Le Clainche I."/>
            <person name="Malacrida G."/>
            <person name="Durand E."/>
            <person name="Pesole G."/>
            <person name="Laucou V."/>
            <person name="Chatelet P."/>
            <person name="Merdinoglu D."/>
            <person name="Delledonne M."/>
            <person name="Pezzotti M."/>
            <person name="Lecharny A."/>
            <person name="Scarpelli C."/>
            <person name="Artiguenave F."/>
            <person name="Pe M.E."/>
            <person name="Valle G."/>
            <person name="Morgante M."/>
            <person name="Caboche M."/>
            <person name="Adam-Blondon A.-F."/>
            <person name="Weissenbach J."/>
            <person name="Quetier F."/>
            <person name="Wincker P."/>
        </authorList>
    </citation>
    <scope>NUCLEOTIDE SEQUENCE [LARGE SCALE GENOMIC DNA]</scope>
    <source>
        <strain evidence="2">cv. Pinot noir / PN40024</strain>
    </source>
</reference>
<organism evidence="1 2">
    <name type="scientific">Vitis vinifera</name>
    <name type="common">Grape</name>
    <dbReference type="NCBI Taxonomy" id="29760"/>
    <lineage>
        <taxon>Eukaryota</taxon>
        <taxon>Viridiplantae</taxon>
        <taxon>Streptophyta</taxon>
        <taxon>Embryophyta</taxon>
        <taxon>Tracheophyta</taxon>
        <taxon>Spermatophyta</taxon>
        <taxon>Magnoliopsida</taxon>
        <taxon>eudicotyledons</taxon>
        <taxon>Gunneridae</taxon>
        <taxon>Pentapetalae</taxon>
        <taxon>rosids</taxon>
        <taxon>Vitales</taxon>
        <taxon>Vitaceae</taxon>
        <taxon>Viteae</taxon>
        <taxon>Vitis</taxon>
    </lineage>
</organism>
<sequence length="21" mass="2447">MSTFRQMLTLSHKQPPQSICL</sequence>
<proteinExistence type="predicted"/>
<keyword evidence="2" id="KW-1185">Reference proteome</keyword>
<dbReference type="Proteomes" id="UP000009183">
    <property type="component" value="Chromosome 19"/>
</dbReference>
<dbReference type="HOGENOM" id="CLU_3427231_0_0_1"/>
<dbReference type="InParanoid" id="D7SX31"/>